<evidence type="ECO:0000256" key="7">
    <source>
        <dbReference type="ARBA" id="ARBA00022755"/>
    </source>
</evidence>
<dbReference type="SMART" id="SM01210">
    <property type="entry name" value="GARS_C"/>
    <property type="match status" value="1"/>
</dbReference>
<comment type="cofactor">
    <cofactor evidence="1">
        <name>Mn(2+)</name>
        <dbReference type="ChEBI" id="CHEBI:29035"/>
    </cofactor>
</comment>
<dbReference type="InterPro" id="IPR011054">
    <property type="entry name" value="Rudment_hybrid_motif"/>
</dbReference>
<evidence type="ECO:0000256" key="1">
    <source>
        <dbReference type="ARBA" id="ARBA00001936"/>
    </source>
</evidence>
<comment type="catalytic activity">
    <reaction evidence="13">
        <text>5-phospho-beta-D-ribosylamine + glycine + ATP = N(1)-(5-phospho-beta-D-ribosyl)glycinamide + ADP + phosphate + H(+)</text>
        <dbReference type="Rhea" id="RHEA:17453"/>
        <dbReference type="ChEBI" id="CHEBI:15378"/>
        <dbReference type="ChEBI" id="CHEBI:30616"/>
        <dbReference type="ChEBI" id="CHEBI:43474"/>
        <dbReference type="ChEBI" id="CHEBI:57305"/>
        <dbReference type="ChEBI" id="CHEBI:58681"/>
        <dbReference type="ChEBI" id="CHEBI:143788"/>
        <dbReference type="ChEBI" id="CHEBI:456216"/>
        <dbReference type="EC" id="6.3.4.13"/>
    </reaction>
</comment>
<dbReference type="InterPro" id="IPR016185">
    <property type="entry name" value="PreATP-grasp_dom_sf"/>
</dbReference>
<reference evidence="16" key="1">
    <citation type="submission" date="2020-02" db="EMBL/GenBank/DDBJ databases">
        <authorList>
            <person name="Meier V. D."/>
        </authorList>
    </citation>
    <scope>NUCLEOTIDE SEQUENCE</scope>
    <source>
        <strain evidence="16">AVDCRST_MAG93</strain>
    </source>
</reference>
<dbReference type="Pfam" id="PF02844">
    <property type="entry name" value="GARS_N"/>
    <property type="match status" value="1"/>
</dbReference>
<evidence type="ECO:0000256" key="14">
    <source>
        <dbReference type="PROSITE-ProRule" id="PRU00409"/>
    </source>
</evidence>
<dbReference type="Gene3D" id="3.90.600.10">
    <property type="entry name" value="Phosphoribosylglycinamide synthetase, C-terminal domain"/>
    <property type="match status" value="1"/>
</dbReference>
<dbReference type="InterPro" id="IPR020562">
    <property type="entry name" value="PRibGlycinamide_synth_N"/>
</dbReference>
<protein>
    <recommendedName>
        <fullName evidence="3 13">Phosphoribosylamine--glycine ligase</fullName>
        <ecNumber evidence="3 13">6.3.4.13</ecNumber>
    </recommendedName>
    <alternativeName>
        <fullName evidence="13">GARS</fullName>
    </alternativeName>
    <alternativeName>
        <fullName evidence="11 13">Glycinamide ribonucleotide synthetase</fullName>
    </alternativeName>
    <alternativeName>
        <fullName evidence="12 13">Phosphoribosylglycinamide synthetase</fullName>
    </alternativeName>
</protein>
<organism evidence="16">
    <name type="scientific">uncultured Chloroflexia bacterium</name>
    <dbReference type="NCBI Taxonomy" id="1672391"/>
    <lineage>
        <taxon>Bacteria</taxon>
        <taxon>Bacillati</taxon>
        <taxon>Chloroflexota</taxon>
        <taxon>Chloroflexia</taxon>
        <taxon>environmental samples</taxon>
    </lineage>
</organism>
<dbReference type="Pfam" id="PF01071">
    <property type="entry name" value="GARS_A"/>
    <property type="match status" value="1"/>
</dbReference>
<evidence type="ECO:0000256" key="9">
    <source>
        <dbReference type="ARBA" id="ARBA00023211"/>
    </source>
</evidence>
<evidence type="ECO:0000256" key="11">
    <source>
        <dbReference type="ARBA" id="ARBA00042242"/>
    </source>
</evidence>
<dbReference type="InterPro" id="IPR011761">
    <property type="entry name" value="ATP-grasp"/>
</dbReference>
<evidence type="ECO:0000256" key="8">
    <source>
        <dbReference type="ARBA" id="ARBA00022840"/>
    </source>
</evidence>
<dbReference type="HAMAP" id="MF_00138">
    <property type="entry name" value="GARS"/>
    <property type="match status" value="1"/>
</dbReference>
<dbReference type="InterPro" id="IPR013815">
    <property type="entry name" value="ATP_grasp_subdomain_1"/>
</dbReference>
<dbReference type="GO" id="GO:0046872">
    <property type="term" value="F:metal ion binding"/>
    <property type="evidence" value="ECO:0007669"/>
    <property type="project" value="UniProtKB-KW"/>
</dbReference>
<proteinExistence type="inferred from homology"/>
<dbReference type="Gene3D" id="3.30.470.20">
    <property type="entry name" value="ATP-grasp fold, B domain"/>
    <property type="match status" value="1"/>
</dbReference>
<keyword evidence="6 14" id="KW-0547">Nucleotide-binding</keyword>
<accession>A0A6J4MFX5</accession>
<comment type="pathway">
    <text evidence="2 13">Purine metabolism; IMP biosynthesis via de novo pathway; N(1)-(5-phospho-D-ribosyl)glycinamide from 5-phospho-alpha-D-ribose 1-diphosphate: step 2/2.</text>
</comment>
<evidence type="ECO:0000256" key="4">
    <source>
        <dbReference type="ARBA" id="ARBA00022598"/>
    </source>
</evidence>
<dbReference type="InterPro" id="IPR020561">
    <property type="entry name" value="PRibGlycinamid_synth_ATP-grasp"/>
</dbReference>
<dbReference type="SUPFAM" id="SSF51246">
    <property type="entry name" value="Rudiment single hybrid motif"/>
    <property type="match status" value="1"/>
</dbReference>
<dbReference type="Pfam" id="PF02843">
    <property type="entry name" value="GARS_C"/>
    <property type="match status" value="1"/>
</dbReference>
<evidence type="ECO:0000256" key="3">
    <source>
        <dbReference type="ARBA" id="ARBA00013255"/>
    </source>
</evidence>
<evidence type="ECO:0000256" key="12">
    <source>
        <dbReference type="ARBA" id="ARBA00042864"/>
    </source>
</evidence>
<keyword evidence="7 13" id="KW-0658">Purine biosynthesis</keyword>
<keyword evidence="5" id="KW-0479">Metal-binding</keyword>
<dbReference type="PANTHER" id="PTHR43472">
    <property type="entry name" value="PHOSPHORIBOSYLAMINE--GLYCINE LIGASE"/>
    <property type="match status" value="1"/>
</dbReference>
<keyword evidence="4 13" id="KW-0436">Ligase</keyword>
<evidence type="ECO:0000256" key="2">
    <source>
        <dbReference type="ARBA" id="ARBA00005174"/>
    </source>
</evidence>
<dbReference type="SUPFAM" id="SSF56059">
    <property type="entry name" value="Glutathione synthetase ATP-binding domain-like"/>
    <property type="match status" value="1"/>
</dbReference>
<dbReference type="GO" id="GO:0006189">
    <property type="term" value="P:'de novo' IMP biosynthetic process"/>
    <property type="evidence" value="ECO:0007669"/>
    <property type="project" value="UniProtKB-UniRule"/>
</dbReference>
<evidence type="ECO:0000256" key="10">
    <source>
        <dbReference type="ARBA" id="ARBA00038345"/>
    </source>
</evidence>
<dbReference type="UniPathway" id="UPA00074">
    <property type="reaction ID" value="UER00125"/>
</dbReference>
<dbReference type="NCBIfam" id="TIGR00877">
    <property type="entry name" value="purD"/>
    <property type="match status" value="1"/>
</dbReference>
<evidence type="ECO:0000256" key="5">
    <source>
        <dbReference type="ARBA" id="ARBA00022723"/>
    </source>
</evidence>
<dbReference type="Gene3D" id="3.30.1490.20">
    <property type="entry name" value="ATP-grasp fold, A domain"/>
    <property type="match status" value="1"/>
</dbReference>
<comment type="similarity">
    <text evidence="10 13">Belongs to the GARS family.</text>
</comment>
<dbReference type="GO" id="GO:0009113">
    <property type="term" value="P:purine nucleobase biosynthetic process"/>
    <property type="evidence" value="ECO:0007669"/>
    <property type="project" value="InterPro"/>
</dbReference>
<dbReference type="SMART" id="SM01209">
    <property type="entry name" value="GARS_A"/>
    <property type="match status" value="1"/>
</dbReference>
<name>A0A6J4MFX5_9CHLR</name>
<dbReference type="GO" id="GO:0005524">
    <property type="term" value="F:ATP binding"/>
    <property type="evidence" value="ECO:0007669"/>
    <property type="project" value="UniProtKB-UniRule"/>
</dbReference>
<dbReference type="Gene3D" id="3.40.50.20">
    <property type="match status" value="1"/>
</dbReference>
<dbReference type="InterPro" id="IPR037123">
    <property type="entry name" value="PRibGlycinamide_synth_C_sf"/>
</dbReference>
<dbReference type="PANTHER" id="PTHR43472:SF1">
    <property type="entry name" value="PHOSPHORIBOSYLAMINE--GLYCINE LIGASE, CHLOROPLASTIC"/>
    <property type="match status" value="1"/>
</dbReference>
<dbReference type="InterPro" id="IPR000115">
    <property type="entry name" value="PRibGlycinamide_synth"/>
</dbReference>
<keyword evidence="9" id="KW-0464">Manganese</keyword>
<dbReference type="GO" id="GO:0004637">
    <property type="term" value="F:phosphoribosylamine-glycine ligase activity"/>
    <property type="evidence" value="ECO:0007669"/>
    <property type="project" value="UniProtKB-UniRule"/>
</dbReference>
<dbReference type="PROSITE" id="PS50975">
    <property type="entry name" value="ATP_GRASP"/>
    <property type="match status" value="1"/>
</dbReference>
<gene>
    <name evidence="13" type="primary">purD</name>
    <name evidence="16" type="ORF">AVDCRST_MAG93-7269</name>
</gene>
<evidence type="ECO:0000313" key="16">
    <source>
        <dbReference type="EMBL" id="CAA9354136.1"/>
    </source>
</evidence>
<dbReference type="EC" id="6.3.4.13" evidence="3 13"/>
<evidence type="ECO:0000256" key="6">
    <source>
        <dbReference type="ARBA" id="ARBA00022741"/>
    </source>
</evidence>
<dbReference type="FunFam" id="3.30.470.20:FF:000018">
    <property type="entry name" value="Trifunctional purine biosynthetic protein adenosine-3"/>
    <property type="match status" value="1"/>
</dbReference>
<dbReference type="SUPFAM" id="SSF52440">
    <property type="entry name" value="PreATP-grasp domain"/>
    <property type="match status" value="1"/>
</dbReference>
<dbReference type="AlphaFoldDB" id="A0A6J4MFX5"/>
<keyword evidence="8 14" id="KW-0067">ATP-binding</keyword>
<sequence length="416" mass="43690">MKVLLVGGGGREHALAWKLRQSPLLRELIVAPGNPGTASLCRNVAVRADDVAGLVALAVLEQVDLVVVGPEGALAEGIADRLADQSIPCFGPTRAAAQIEWSKTFAKTLMVEAGIPTARFQAFSSAADALGFLDAHPWQEWRVVKADGLHAGKGVVVATTEAELRAAIAALDDGESLVLEEPLEGPEISLLAFVDGRTAVPMIPAQDHKRLRDGDQGPNTGGMGAYAPVPDVGDPADLSRLVIEPVIGALAARGTPFVGVLYAGLMLTAKGPFVIEYNVRWGDPETQVLMPLLETDLLHIINTCTSGQLDTAQIHWRTGAALGVVLAAANYPAAPRGGDTIMLPAIEDDIKVFHAGTALDGETLVTAGGRVLTVVGTGADLGEARERAYAYADAIHFEGMQLRHDIGHHVLGRHDS</sequence>
<dbReference type="InterPro" id="IPR020560">
    <property type="entry name" value="PRibGlycinamide_synth_C-dom"/>
</dbReference>
<dbReference type="EMBL" id="CADCTR010002454">
    <property type="protein sequence ID" value="CAA9354136.1"/>
    <property type="molecule type" value="Genomic_DNA"/>
</dbReference>
<feature type="domain" description="ATP-grasp" evidence="15">
    <location>
        <begin position="107"/>
        <end position="306"/>
    </location>
</feature>
<evidence type="ECO:0000256" key="13">
    <source>
        <dbReference type="HAMAP-Rule" id="MF_00138"/>
    </source>
</evidence>
<evidence type="ECO:0000259" key="15">
    <source>
        <dbReference type="PROSITE" id="PS50975"/>
    </source>
</evidence>